<keyword evidence="9" id="KW-1208">Phospholipid metabolism</keyword>
<comment type="pathway">
    <text evidence="2">Phospholipid metabolism; CDP-diacylglycerol biosynthesis; CDP-diacylglycerol from sn-glycerol 3-phosphate: step 2/3.</text>
</comment>
<keyword evidence="9" id="KW-0443">Lipid metabolism</keyword>
<feature type="transmembrane region" description="Helical" evidence="10">
    <location>
        <begin position="74"/>
        <end position="93"/>
    </location>
</feature>
<accession>A0ABS2EXQ8</accession>
<dbReference type="PROSITE" id="PS51257">
    <property type="entry name" value="PROKAR_LIPOPROTEIN"/>
    <property type="match status" value="1"/>
</dbReference>
<dbReference type="PANTHER" id="PTHR10434">
    <property type="entry name" value="1-ACYL-SN-GLYCEROL-3-PHOSPHATE ACYLTRANSFERASE"/>
    <property type="match status" value="1"/>
</dbReference>
<evidence type="ECO:0000313" key="13">
    <source>
        <dbReference type="Proteomes" id="UP000703295"/>
    </source>
</evidence>
<name>A0ABS2EXQ8_9BACE</name>
<evidence type="ECO:0000256" key="3">
    <source>
        <dbReference type="ARBA" id="ARBA00005189"/>
    </source>
</evidence>
<dbReference type="CDD" id="cd07989">
    <property type="entry name" value="LPLAT_AGPAT-like"/>
    <property type="match status" value="1"/>
</dbReference>
<comment type="domain">
    <text evidence="9">The HXXXXD motif is essential for acyltransferase activity and may constitute the binding site for the phosphate moiety of the glycerol-3-phosphate.</text>
</comment>
<keyword evidence="10" id="KW-1133">Transmembrane helix</keyword>
<evidence type="ECO:0000256" key="6">
    <source>
        <dbReference type="ARBA" id="ARBA00016139"/>
    </source>
</evidence>
<protein>
    <recommendedName>
        <fullName evidence="6 9">1-acyl-sn-glycerol-3-phosphate acyltransferase</fullName>
        <ecNumber evidence="5 9">2.3.1.51</ecNumber>
    </recommendedName>
</protein>
<organism evidence="12 13">
    <name type="scientific">Bacteroides mediterraneensis</name>
    <dbReference type="NCBI Taxonomy" id="1841856"/>
    <lineage>
        <taxon>Bacteria</taxon>
        <taxon>Pseudomonadati</taxon>
        <taxon>Bacteroidota</taxon>
        <taxon>Bacteroidia</taxon>
        <taxon>Bacteroidales</taxon>
        <taxon>Bacteroidaceae</taxon>
        <taxon>Bacteroides</taxon>
    </lineage>
</organism>
<comment type="pathway">
    <text evidence="3">Lipid metabolism.</text>
</comment>
<dbReference type="RefSeq" id="WP_204476499.1">
    <property type="nucleotide sequence ID" value="NZ_CATVUC010000001.1"/>
</dbReference>
<gene>
    <name evidence="12" type="ORF">H6A31_11735</name>
</gene>
<dbReference type="Pfam" id="PF01553">
    <property type="entry name" value="Acyltransferase"/>
    <property type="match status" value="1"/>
</dbReference>
<comment type="catalytic activity">
    <reaction evidence="1 9">
        <text>a 1-acyl-sn-glycero-3-phosphate + an acyl-CoA = a 1,2-diacyl-sn-glycero-3-phosphate + CoA</text>
        <dbReference type="Rhea" id="RHEA:19709"/>
        <dbReference type="ChEBI" id="CHEBI:57287"/>
        <dbReference type="ChEBI" id="CHEBI:57970"/>
        <dbReference type="ChEBI" id="CHEBI:58342"/>
        <dbReference type="ChEBI" id="CHEBI:58608"/>
        <dbReference type="EC" id="2.3.1.51"/>
    </reaction>
</comment>
<keyword evidence="7 9" id="KW-0808">Transferase</keyword>
<evidence type="ECO:0000256" key="8">
    <source>
        <dbReference type="ARBA" id="ARBA00023315"/>
    </source>
</evidence>
<evidence type="ECO:0000259" key="11">
    <source>
        <dbReference type="SMART" id="SM00563"/>
    </source>
</evidence>
<feature type="domain" description="Phospholipid/glycerol acyltransferase" evidence="11">
    <location>
        <begin position="74"/>
        <end position="188"/>
    </location>
</feature>
<dbReference type="PANTHER" id="PTHR10434:SF66">
    <property type="entry name" value="PHOSPHOLIPID_GLYCEROL ACYLTRANSFERASE DOMAIN-CONTAINING PROTEIN"/>
    <property type="match status" value="1"/>
</dbReference>
<dbReference type="InterPro" id="IPR002123">
    <property type="entry name" value="Plipid/glycerol_acylTrfase"/>
</dbReference>
<dbReference type="SUPFAM" id="SSF69593">
    <property type="entry name" value="Glycerol-3-phosphate (1)-acyltransferase"/>
    <property type="match status" value="1"/>
</dbReference>
<feature type="transmembrane region" description="Helical" evidence="10">
    <location>
        <begin position="6"/>
        <end position="33"/>
    </location>
</feature>
<comment type="similarity">
    <text evidence="4 9">Belongs to the 1-acyl-sn-glycerol-3-phosphate acyltransferase family.</text>
</comment>
<evidence type="ECO:0000256" key="2">
    <source>
        <dbReference type="ARBA" id="ARBA00004728"/>
    </source>
</evidence>
<sequence length="245" mass="28081">MRFLYIIYQICIGLPIFIVLTILTALITMLGCWLGNGHFWGYYPGKIWSQLTCFLFLIPVKVEGHQHIDHKTSYVFLANHQGAFDIFLIYGFLGRNFKWMMKKSLRNIPFVGKACESAGFIFVDKSSPRKVYETIKRAEKILQGGTSLVVFPEGRRTFTGHMNEFKKGAFLMADQLQLPVVPMTINGSFNILPRTGKLLSWHPLKLTIHEPIYPKGKGQENLALLMEESYQAIEKGLPEEYKGRK</sequence>
<reference evidence="12 13" key="1">
    <citation type="journal article" date="2021" name="Sci. Rep.">
        <title>The distribution of antibiotic resistance genes in chicken gut microbiota commensals.</title>
        <authorList>
            <person name="Juricova H."/>
            <person name="Matiasovicova J."/>
            <person name="Kubasova T."/>
            <person name="Cejkova D."/>
            <person name="Rychlik I."/>
        </authorList>
    </citation>
    <scope>NUCLEOTIDE SEQUENCE [LARGE SCALE GENOMIC DNA]</scope>
    <source>
        <strain evidence="12 13">An801</strain>
    </source>
</reference>
<evidence type="ECO:0000256" key="10">
    <source>
        <dbReference type="SAM" id="Phobius"/>
    </source>
</evidence>
<dbReference type="GO" id="GO:0016746">
    <property type="term" value="F:acyltransferase activity"/>
    <property type="evidence" value="ECO:0007669"/>
    <property type="project" value="UniProtKB-KW"/>
</dbReference>
<evidence type="ECO:0000256" key="4">
    <source>
        <dbReference type="ARBA" id="ARBA00008655"/>
    </source>
</evidence>
<evidence type="ECO:0000256" key="5">
    <source>
        <dbReference type="ARBA" id="ARBA00013211"/>
    </source>
</evidence>
<comment type="caution">
    <text evidence="12">The sequence shown here is derived from an EMBL/GenBank/DDBJ whole genome shotgun (WGS) entry which is preliminary data.</text>
</comment>
<dbReference type="InterPro" id="IPR004552">
    <property type="entry name" value="AGP_acyltrans"/>
</dbReference>
<keyword evidence="8 9" id="KW-0012">Acyltransferase</keyword>
<dbReference type="EMBL" id="JACJJW010000036">
    <property type="protein sequence ID" value="MBM6759339.1"/>
    <property type="molecule type" value="Genomic_DNA"/>
</dbReference>
<evidence type="ECO:0000256" key="1">
    <source>
        <dbReference type="ARBA" id="ARBA00001141"/>
    </source>
</evidence>
<keyword evidence="10" id="KW-0472">Membrane</keyword>
<evidence type="ECO:0000256" key="7">
    <source>
        <dbReference type="ARBA" id="ARBA00022679"/>
    </source>
</evidence>
<dbReference type="SMART" id="SM00563">
    <property type="entry name" value="PlsC"/>
    <property type="match status" value="1"/>
</dbReference>
<dbReference type="Proteomes" id="UP000703295">
    <property type="component" value="Unassembled WGS sequence"/>
</dbReference>
<keyword evidence="10" id="KW-0812">Transmembrane</keyword>
<keyword evidence="9" id="KW-0594">Phospholipid biosynthesis</keyword>
<proteinExistence type="inferred from homology"/>
<evidence type="ECO:0000313" key="12">
    <source>
        <dbReference type="EMBL" id="MBM6759339.1"/>
    </source>
</evidence>
<keyword evidence="9" id="KW-0444">Lipid biosynthesis</keyword>
<keyword evidence="13" id="KW-1185">Reference proteome</keyword>
<evidence type="ECO:0000256" key="9">
    <source>
        <dbReference type="RuleBase" id="RU361267"/>
    </source>
</evidence>
<dbReference type="EC" id="2.3.1.51" evidence="5 9"/>
<dbReference type="NCBIfam" id="TIGR00530">
    <property type="entry name" value="AGP_acyltrn"/>
    <property type="match status" value="1"/>
</dbReference>